<evidence type="ECO:0000313" key="8">
    <source>
        <dbReference type="EMBL" id="AKK20574.1"/>
    </source>
</evidence>
<accession>A0A0G3I3X2</accession>
<evidence type="ECO:0000256" key="2">
    <source>
        <dbReference type="ARBA" id="ARBA00022529"/>
    </source>
</evidence>
<organism evidence="8 9">
    <name type="scientific">Candidatus Liberibacter africanus PTSAPSY</name>
    <dbReference type="NCBI Taxonomy" id="1277257"/>
    <lineage>
        <taxon>Bacteria</taxon>
        <taxon>Pseudomonadati</taxon>
        <taxon>Pseudomonadota</taxon>
        <taxon>Alphaproteobacteria</taxon>
        <taxon>Hyphomicrobiales</taxon>
        <taxon>Rhizobiaceae</taxon>
        <taxon>Liberibacter</taxon>
    </lineage>
</organism>
<evidence type="ECO:0000256" key="5">
    <source>
        <dbReference type="ARBA" id="ARBA00023200"/>
    </source>
</evidence>
<dbReference type="InterPro" id="IPR034690">
    <property type="entry name" value="Endolysin_T4_type"/>
</dbReference>
<dbReference type="Gene3D" id="1.10.530.40">
    <property type="match status" value="1"/>
</dbReference>
<dbReference type="InterPro" id="IPR023346">
    <property type="entry name" value="Lysozyme-like_dom_sf"/>
</dbReference>
<evidence type="ECO:0000256" key="7">
    <source>
        <dbReference type="RuleBase" id="RU003788"/>
    </source>
</evidence>
<comment type="catalytic activity">
    <reaction evidence="1 7">
        <text>Hydrolysis of (1-&gt;4)-beta-linkages between N-acetylmuramic acid and N-acetyl-D-glucosamine residues in a peptidoglycan and between N-acetyl-D-glucosamine residues in chitodextrins.</text>
        <dbReference type="EC" id="3.2.1.17"/>
    </reaction>
</comment>
<keyword evidence="5" id="KW-1035">Host cytoplasm</keyword>
<proteinExistence type="inferred from homology"/>
<dbReference type="KEGG" id="lau:G293_04795"/>
<dbReference type="InterPro" id="IPR002196">
    <property type="entry name" value="Glyco_hydro_24"/>
</dbReference>
<keyword evidence="2 7" id="KW-0929">Antimicrobial</keyword>
<dbReference type="EC" id="3.2.1.17" evidence="7"/>
<keyword evidence="6 7" id="KW-0326">Glycosidase</keyword>
<dbReference type="GO" id="GO:0016998">
    <property type="term" value="P:cell wall macromolecule catabolic process"/>
    <property type="evidence" value="ECO:0007669"/>
    <property type="project" value="InterPro"/>
</dbReference>
<protein>
    <recommendedName>
        <fullName evidence="7">Lysozyme</fullName>
        <ecNumber evidence="7">3.2.1.17</ecNumber>
    </recommendedName>
</protein>
<keyword evidence="9" id="KW-1185">Reference proteome</keyword>
<dbReference type="HAMAP" id="MF_04110">
    <property type="entry name" value="ENDOLYSIN_T4"/>
    <property type="match status" value="1"/>
</dbReference>
<evidence type="ECO:0000256" key="6">
    <source>
        <dbReference type="ARBA" id="ARBA00023295"/>
    </source>
</evidence>
<evidence type="ECO:0000313" key="9">
    <source>
        <dbReference type="Proteomes" id="UP000035503"/>
    </source>
</evidence>
<dbReference type="Proteomes" id="UP000035503">
    <property type="component" value="Chromosome"/>
</dbReference>
<keyword evidence="3 7" id="KW-0081">Bacteriolytic enzyme</keyword>
<dbReference type="STRING" id="1277257.G293_04795"/>
<keyword evidence="4 7" id="KW-0378">Hydrolase</keyword>
<dbReference type="Pfam" id="PF00959">
    <property type="entry name" value="Phage_lysozyme"/>
    <property type="match status" value="1"/>
</dbReference>
<reference evidence="8 9" key="1">
    <citation type="journal article" date="2015" name="Genome Announc.">
        <title>Complete Genome Sequence of 'Candidatus Liberibacter africanus,' a Bacterium Associated with Citrus Huanglongbing.</title>
        <authorList>
            <person name="Lin H."/>
            <person name="Pietersen G."/>
            <person name="Han C."/>
            <person name="Read D.A."/>
            <person name="Lou B."/>
            <person name="Gupta G."/>
            <person name="Civerolo E.L."/>
        </authorList>
    </citation>
    <scope>NUCLEOTIDE SEQUENCE [LARGE SCALE GENOMIC DNA]</scope>
    <source>
        <strain evidence="8 9">PTSAPSY</strain>
    </source>
</reference>
<dbReference type="PATRIC" id="fig|1277257.4.peg.1036"/>
<evidence type="ECO:0000256" key="4">
    <source>
        <dbReference type="ARBA" id="ARBA00022801"/>
    </source>
</evidence>
<dbReference type="SUPFAM" id="SSF53955">
    <property type="entry name" value="Lysozyme-like"/>
    <property type="match status" value="1"/>
</dbReference>
<comment type="similarity">
    <text evidence="7">Belongs to the glycosyl hydrolase 24 family.</text>
</comment>
<dbReference type="AlphaFoldDB" id="A0A0G3I3X2"/>
<gene>
    <name evidence="8" type="ORF">G293_04795</name>
</gene>
<sequence>MNGDETNETNETNGTNEVLIPGLLVDMVERYEGVRVTAYKDPGRGVWTIGYGHTGPDVHEGMTITQEQAEELLKGDLRKHVDLLLSASPIMASVSENRLAAVGDFVFNLGIGNYRKSTFKKCIDAEDWENAATECKKWIHGGGKVLPGLVKRRNEEAALLISG</sequence>
<dbReference type="PANTHER" id="PTHR38107">
    <property type="match status" value="1"/>
</dbReference>
<dbReference type="InterPro" id="IPR051018">
    <property type="entry name" value="Bacteriophage_GH24"/>
</dbReference>
<dbReference type="GO" id="GO:0009253">
    <property type="term" value="P:peptidoglycan catabolic process"/>
    <property type="evidence" value="ECO:0007669"/>
    <property type="project" value="InterPro"/>
</dbReference>
<dbReference type="InterPro" id="IPR033907">
    <property type="entry name" value="Endolysin_autolysin"/>
</dbReference>
<name>A0A0G3I3X2_LIBAF</name>
<dbReference type="CDD" id="cd00737">
    <property type="entry name" value="lyz_endolysin_autolysin"/>
    <property type="match status" value="1"/>
</dbReference>
<evidence type="ECO:0000256" key="3">
    <source>
        <dbReference type="ARBA" id="ARBA00022638"/>
    </source>
</evidence>
<dbReference type="GO" id="GO:0031640">
    <property type="term" value="P:killing of cells of another organism"/>
    <property type="evidence" value="ECO:0007669"/>
    <property type="project" value="UniProtKB-KW"/>
</dbReference>
<dbReference type="InterPro" id="IPR023347">
    <property type="entry name" value="Lysozyme_dom_sf"/>
</dbReference>
<dbReference type="PANTHER" id="PTHR38107:SF3">
    <property type="entry name" value="LYSOZYME RRRD-RELATED"/>
    <property type="match status" value="1"/>
</dbReference>
<evidence type="ECO:0000256" key="1">
    <source>
        <dbReference type="ARBA" id="ARBA00000632"/>
    </source>
</evidence>
<dbReference type="GO" id="GO:0042742">
    <property type="term" value="P:defense response to bacterium"/>
    <property type="evidence" value="ECO:0007669"/>
    <property type="project" value="UniProtKB-KW"/>
</dbReference>
<dbReference type="EMBL" id="CP004021">
    <property type="protein sequence ID" value="AKK20574.1"/>
    <property type="molecule type" value="Genomic_DNA"/>
</dbReference>
<dbReference type="GO" id="GO:0003796">
    <property type="term" value="F:lysozyme activity"/>
    <property type="evidence" value="ECO:0007669"/>
    <property type="project" value="UniProtKB-EC"/>
</dbReference>